<organism evidence="2 3">
    <name type="scientific">Chelonia mydas</name>
    <name type="common">Green sea-turtle</name>
    <name type="synonym">Chelonia agassizi</name>
    <dbReference type="NCBI Taxonomy" id="8469"/>
    <lineage>
        <taxon>Eukaryota</taxon>
        <taxon>Metazoa</taxon>
        <taxon>Chordata</taxon>
        <taxon>Craniata</taxon>
        <taxon>Vertebrata</taxon>
        <taxon>Euteleostomi</taxon>
        <taxon>Archelosauria</taxon>
        <taxon>Testudinata</taxon>
        <taxon>Testudines</taxon>
        <taxon>Cryptodira</taxon>
        <taxon>Durocryptodira</taxon>
        <taxon>Americhelydia</taxon>
        <taxon>Chelonioidea</taxon>
        <taxon>Cheloniidae</taxon>
        <taxon>Chelonia</taxon>
    </lineage>
</organism>
<protein>
    <submittedName>
        <fullName evidence="2">Uncharacterized protein</fullName>
    </submittedName>
</protein>
<keyword evidence="1" id="KW-0732">Signal</keyword>
<sequence>MNLLLLLLGVEMHHQLDSTVTDNGYCAGNCLALGPSGLAKSVTRVWSSTSAKCQTRVSPALEWCSRSRSFVTAMPCQFIYKSNSLRSRLLKILLDETAAARIVSLDDGSVISPGVIAFDEDRIWQHQILYIQ</sequence>
<dbReference type="AlphaFoldDB" id="M7B0A2"/>
<dbReference type="EMBL" id="KB546240">
    <property type="protein sequence ID" value="EMP31261.1"/>
    <property type="molecule type" value="Genomic_DNA"/>
</dbReference>
<accession>M7B0A2</accession>
<gene>
    <name evidence="2" type="ORF">UY3_11620</name>
</gene>
<feature type="signal peptide" evidence="1">
    <location>
        <begin position="1"/>
        <end position="18"/>
    </location>
</feature>
<evidence type="ECO:0000313" key="3">
    <source>
        <dbReference type="Proteomes" id="UP000031443"/>
    </source>
</evidence>
<feature type="chain" id="PRO_5004079889" evidence="1">
    <location>
        <begin position="19"/>
        <end position="132"/>
    </location>
</feature>
<name>M7B0A2_CHEMY</name>
<dbReference type="Proteomes" id="UP000031443">
    <property type="component" value="Unassembled WGS sequence"/>
</dbReference>
<evidence type="ECO:0000313" key="2">
    <source>
        <dbReference type="EMBL" id="EMP31261.1"/>
    </source>
</evidence>
<keyword evidence="3" id="KW-1185">Reference proteome</keyword>
<evidence type="ECO:0000256" key="1">
    <source>
        <dbReference type="SAM" id="SignalP"/>
    </source>
</evidence>
<reference evidence="3" key="1">
    <citation type="journal article" date="2013" name="Nat. Genet.">
        <title>The draft genomes of soft-shell turtle and green sea turtle yield insights into the development and evolution of the turtle-specific body plan.</title>
        <authorList>
            <person name="Wang Z."/>
            <person name="Pascual-Anaya J."/>
            <person name="Zadissa A."/>
            <person name="Li W."/>
            <person name="Niimura Y."/>
            <person name="Huang Z."/>
            <person name="Li C."/>
            <person name="White S."/>
            <person name="Xiong Z."/>
            <person name="Fang D."/>
            <person name="Wang B."/>
            <person name="Ming Y."/>
            <person name="Chen Y."/>
            <person name="Zheng Y."/>
            <person name="Kuraku S."/>
            <person name="Pignatelli M."/>
            <person name="Herrero J."/>
            <person name="Beal K."/>
            <person name="Nozawa M."/>
            <person name="Li Q."/>
            <person name="Wang J."/>
            <person name="Zhang H."/>
            <person name="Yu L."/>
            <person name="Shigenobu S."/>
            <person name="Wang J."/>
            <person name="Liu J."/>
            <person name="Flicek P."/>
            <person name="Searle S."/>
            <person name="Wang J."/>
            <person name="Kuratani S."/>
            <person name="Yin Y."/>
            <person name="Aken B."/>
            <person name="Zhang G."/>
            <person name="Irie N."/>
        </authorList>
    </citation>
    <scope>NUCLEOTIDE SEQUENCE [LARGE SCALE GENOMIC DNA]</scope>
</reference>
<proteinExistence type="predicted"/>